<feature type="domain" description="FAD/NAD(P)-binding" evidence="1">
    <location>
        <begin position="148"/>
        <end position="453"/>
    </location>
</feature>
<reference evidence="3 4" key="1">
    <citation type="journal article" date="2016" name="Nat. Commun.">
        <title>Thousands of microbial genomes shed light on interconnected biogeochemical processes in an aquifer system.</title>
        <authorList>
            <person name="Anantharaman K."/>
            <person name="Brown C.T."/>
            <person name="Hug L.A."/>
            <person name="Sharon I."/>
            <person name="Castelle C.J."/>
            <person name="Probst A.J."/>
            <person name="Thomas B.C."/>
            <person name="Singh A."/>
            <person name="Wilkins M.J."/>
            <person name="Karaoz U."/>
            <person name="Brodie E.L."/>
            <person name="Williams K.H."/>
            <person name="Hubbard S.S."/>
            <person name="Banfield J.F."/>
        </authorList>
    </citation>
    <scope>NUCLEOTIDE SEQUENCE [LARGE SCALE GENOMIC DNA]</scope>
</reference>
<dbReference type="InterPro" id="IPR006004">
    <property type="entry name" value="SudA-like"/>
</dbReference>
<dbReference type="AlphaFoldDB" id="A0A1F4TLP5"/>
<dbReference type="SUPFAM" id="SSF46548">
    <property type="entry name" value="alpha-helical ferredoxin"/>
    <property type="match status" value="1"/>
</dbReference>
<sequence>MDNQNRNKMINRPAAERIKDFQEVPIGYTIEQAVAEAKRCLKCKNAQCVKGCPVEVDIPGFLTHVANGDFAAAVKKIKETNALPAICGRVCPQEEQCELKCILGIKHESVAIGNLERFVADWERASPLSPPTSDSFLGANRKVGAGVRIAIIGSGPAGLTCAGDLARQGYAVTIFESLHVTGGVLSYGIPEFRLPKAIVNLEVEYVKSLGVEIQTDMLIGNVYSISELLKEFRAVFIGSGAGLPKFMGIPGENLGGVYSANEYLFRVNMMKGWQFPEQLTPVKIGKRVAVVGGGNVAMDAARVSLRLGAAEVYVLYRRTHHEMPARKEEIERAVEEGIQFKMLALPIKYLGNEKGALVAAECIVMELGEPDASGRRRPVEKPGSNFILPLDTVIVAIGNSPNPLIPLRTPELKTEKWGGVIVTAGGSTSLPNVYAGGDIVRGAATVISAMGDGKTAAKAIHEQLG</sequence>
<dbReference type="NCBIfam" id="TIGR01316">
    <property type="entry name" value="gltA"/>
    <property type="match status" value="1"/>
</dbReference>
<dbReference type="InterPro" id="IPR028261">
    <property type="entry name" value="DPD_II"/>
</dbReference>
<dbReference type="GO" id="GO:0016491">
    <property type="term" value="F:oxidoreductase activity"/>
    <property type="evidence" value="ECO:0007669"/>
    <property type="project" value="InterPro"/>
</dbReference>
<dbReference type="EMBL" id="MEUF01000060">
    <property type="protein sequence ID" value="OGC33517.1"/>
    <property type="molecule type" value="Genomic_DNA"/>
</dbReference>
<evidence type="ECO:0000259" key="2">
    <source>
        <dbReference type="Pfam" id="PF14691"/>
    </source>
</evidence>
<dbReference type="Proteomes" id="UP000178951">
    <property type="component" value="Unassembled WGS sequence"/>
</dbReference>
<protein>
    <submittedName>
        <fullName evidence="3">Glutamate synthase (NADPH), homotetrameric</fullName>
    </submittedName>
</protein>
<dbReference type="PANTHER" id="PTHR42783">
    <property type="entry name" value="GLUTAMATE SYNTHASE [NADPH] SMALL CHAIN"/>
    <property type="match status" value="1"/>
</dbReference>
<evidence type="ECO:0000313" key="3">
    <source>
        <dbReference type="EMBL" id="OGC33517.1"/>
    </source>
</evidence>
<dbReference type="Pfam" id="PF14691">
    <property type="entry name" value="Fer4_20"/>
    <property type="match status" value="1"/>
</dbReference>
<dbReference type="Pfam" id="PF07992">
    <property type="entry name" value="Pyr_redox_2"/>
    <property type="match status" value="1"/>
</dbReference>
<accession>A0A1F4TLP5</accession>
<comment type="caution">
    <text evidence="3">The sequence shown here is derived from an EMBL/GenBank/DDBJ whole genome shotgun (WGS) entry which is preliminary data.</text>
</comment>
<dbReference type="PRINTS" id="PR00411">
    <property type="entry name" value="PNDRDTASEI"/>
</dbReference>
<evidence type="ECO:0000313" key="4">
    <source>
        <dbReference type="Proteomes" id="UP000178951"/>
    </source>
</evidence>
<dbReference type="SUPFAM" id="SSF51971">
    <property type="entry name" value="Nucleotide-binding domain"/>
    <property type="match status" value="2"/>
</dbReference>
<proteinExistence type="predicted"/>
<feature type="domain" description="Dihydroprymidine dehydrogenase" evidence="2">
    <location>
        <begin position="17"/>
        <end position="125"/>
    </location>
</feature>
<dbReference type="STRING" id="1802583.A2311_06165"/>
<dbReference type="InterPro" id="IPR009051">
    <property type="entry name" value="Helical_ferredxn"/>
</dbReference>
<gene>
    <name evidence="3" type="ORF">A2311_06165</name>
</gene>
<dbReference type="PRINTS" id="PR00368">
    <property type="entry name" value="FADPNR"/>
</dbReference>
<evidence type="ECO:0000259" key="1">
    <source>
        <dbReference type="Pfam" id="PF07992"/>
    </source>
</evidence>
<name>A0A1F4TLP5_UNCSA</name>
<dbReference type="PANTHER" id="PTHR42783:SF3">
    <property type="entry name" value="GLUTAMATE SYNTHASE [NADPH] SMALL CHAIN-RELATED"/>
    <property type="match status" value="1"/>
</dbReference>
<dbReference type="Gene3D" id="1.10.1060.10">
    <property type="entry name" value="Alpha-helical ferredoxin"/>
    <property type="match status" value="1"/>
</dbReference>
<dbReference type="GO" id="GO:0051536">
    <property type="term" value="F:iron-sulfur cluster binding"/>
    <property type="evidence" value="ECO:0007669"/>
    <property type="project" value="InterPro"/>
</dbReference>
<dbReference type="Gene3D" id="3.50.50.60">
    <property type="entry name" value="FAD/NAD(P)-binding domain"/>
    <property type="match status" value="2"/>
</dbReference>
<organism evidence="3 4">
    <name type="scientific">candidate division WOR-1 bacterium RIFOXYB2_FULL_48_7</name>
    <dbReference type="NCBI Taxonomy" id="1802583"/>
    <lineage>
        <taxon>Bacteria</taxon>
        <taxon>Bacillati</taxon>
        <taxon>Saganbacteria</taxon>
    </lineage>
</organism>
<dbReference type="InterPro" id="IPR023753">
    <property type="entry name" value="FAD/NAD-binding_dom"/>
</dbReference>
<dbReference type="InterPro" id="IPR036188">
    <property type="entry name" value="FAD/NAD-bd_sf"/>
</dbReference>